<accession>A0A0N1H098</accession>
<evidence type="ECO:0000259" key="5">
    <source>
        <dbReference type="SMART" id="SM00849"/>
    </source>
</evidence>
<dbReference type="CDD" id="cd07730">
    <property type="entry name" value="metallo-hydrolase-like_MBL-fold"/>
    <property type="match status" value="1"/>
</dbReference>
<dbReference type="SUPFAM" id="SSF56281">
    <property type="entry name" value="Metallo-hydrolase/oxidoreductase"/>
    <property type="match status" value="1"/>
</dbReference>
<evidence type="ECO:0000256" key="1">
    <source>
        <dbReference type="ARBA" id="ARBA00007749"/>
    </source>
</evidence>
<dbReference type="GO" id="GO:0016787">
    <property type="term" value="F:hydrolase activity"/>
    <property type="evidence" value="ECO:0007669"/>
    <property type="project" value="UniProtKB-KW"/>
</dbReference>
<comment type="caution">
    <text evidence="6">The sequence shown here is derived from an EMBL/GenBank/DDBJ whole genome shotgun (WGS) entry which is preliminary data.</text>
</comment>
<dbReference type="Pfam" id="PF00753">
    <property type="entry name" value="Lactamase_B"/>
    <property type="match status" value="1"/>
</dbReference>
<dbReference type="InterPro" id="IPR051013">
    <property type="entry name" value="MBL_superfamily_lactonases"/>
</dbReference>
<dbReference type="GeneID" id="28735667"/>
<name>A0A0N1H098_9EURO</name>
<evidence type="ECO:0000313" key="6">
    <source>
        <dbReference type="EMBL" id="KPI37070.1"/>
    </source>
</evidence>
<dbReference type="OrthoDB" id="10250730at2759"/>
<dbReference type="Proteomes" id="UP000038010">
    <property type="component" value="Unassembled WGS sequence"/>
</dbReference>
<dbReference type="InterPro" id="IPR001279">
    <property type="entry name" value="Metallo-B-lactamas"/>
</dbReference>
<protein>
    <recommendedName>
        <fullName evidence="5">Metallo-beta-lactamase domain-containing protein</fullName>
    </recommendedName>
</protein>
<evidence type="ECO:0000256" key="2">
    <source>
        <dbReference type="ARBA" id="ARBA00022723"/>
    </source>
</evidence>
<dbReference type="RefSeq" id="XP_017997033.1">
    <property type="nucleotide sequence ID" value="XM_018143787.1"/>
</dbReference>
<reference evidence="6 7" key="1">
    <citation type="submission" date="2015-06" db="EMBL/GenBank/DDBJ databases">
        <title>Draft genome of the ant-associated black yeast Phialophora attae CBS 131958.</title>
        <authorList>
            <person name="Moreno L.F."/>
            <person name="Stielow B.J."/>
            <person name="de Hoog S."/>
            <person name="Vicente V.A."/>
            <person name="Weiss V.A."/>
            <person name="de Vries M."/>
            <person name="Cruz L.M."/>
            <person name="Souza E.M."/>
        </authorList>
    </citation>
    <scope>NUCLEOTIDE SEQUENCE [LARGE SCALE GENOMIC DNA]</scope>
    <source>
        <strain evidence="6 7">CBS 131958</strain>
    </source>
</reference>
<feature type="domain" description="Metallo-beta-lactamase" evidence="5">
    <location>
        <begin position="49"/>
        <end position="295"/>
    </location>
</feature>
<gene>
    <name evidence="6" type="ORF">AB675_3711</name>
</gene>
<dbReference type="InterPro" id="IPR036866">
    <property type="entry name" value="RibonucZ/Hydroxyglut_hydro"/>
</dbReference>
<dbReference type="STRING" id="1664694.A0A0N1H098"/>
<organism evidence="6 7">
    <name type="scientific">Cyphellophora attinorum</name>
    <dbReference type="NCBI Taxonomy" id="1664694"/>
    <lineage>
        <taxon>Eukaryota</taxon>
        <taxon>Fungi</taxon>
        <taxon>Dikarya</taxon>
        <taxon>Ascomycota</taxon>
        <taxon>Pezizomycotina</taxon>
        <taxon>Eurotiomycetes</taxon>
        <taxon>Chaetothyriomycetidae</taxon>
        <taxon>Chaetothyriales</taxon>
        <taxon>Cyphellophoraceae</taxon>
        <taxon>Cyphellophora</taxon>
    </lineage>
</organism>
<dbReference type="VEuPathDB" id="FungiDB:AB675_3711"/>
<evidence type="ECO:0000313" key="7">
    <source>
        <dbReference type="Proteomes" id="UP000038010"/>
    </source>
</evidence>
<dbReference type="GO" id="GO:0046872">
    <property type="term" value="F:metal ion binding"/>
    <property type="evidence" value="ECO:0007669"/>
    <property type="project" value="UniProtKB-KW"/>
</dbReference>
<dbReference type="PANTHER" id="PTHR42978:SF5">
    <property type="entry name" value="METALLO-BETA-LACTAMASE DOMAIN-CONTAINING PROTEIN"/>
    <property type="match status" value="1"/>
</dbReference>
<dbReference type="SMART" id="SM00849">
    <property type="entry name" value="Lactamase_B"/>
    <property type="match status" value="1"/>
</dbReference>
<dbReference type="Gene3D" id="3.60.15.10">
    <property type="entry name" value="Ribonuclease Z/Hydroxyacylglutathione hydrolase-like"/>
    <property type="match status" value="1"/>
</dbReference>
<dbReference type="AlphaFoldDB" id="A0A0N1H098"/>
<dbReference type="PANTHER" id="PTHR42978">
    <property type="entry name" value="QUORUM-QUENCHING LACTONASE YTNP-RELATED-RELATED"/>
    <property type="match status" value="1"/>
</dbReference>
<keyword evidence="7" id="KW-1185">Reference proteome</keyword>
<sequence length="360" mass="39611">MANTRLSATIPASTATCTVSIINATCDLRPNAQVMVEPVIPGMEHLDFPTYSFHIKHNPSGRQFLFDMGARKDWKNNVPQLVQILEEAIGGLDVKKEVPTILADSGVRVEEIEAMILSHWHFDHTGNLARLSTATKLVVGPGFRDEFLPGYPANPKSFFWEEEFDGREVVEISFSGDLMIGQFQAHDYLGDGSLYILNVPGHATGHISALVRTTPDTFVFLGGDVCHHAGVFRPTQYLPLPSEVPKGTAALDKLTPFFRIPTATPVYSDPAQAQDSVESLQAFDADPNILVVIAHDPTSAHVFDFFPNGTLSDWKQKGWKEKGHWGFLGTLPFQGKAQQASLGTMKVDSISWEQLHGRSS</sequence>
<evidence type="ECO:0000256" key="3">
    <source>
        <dbReference type="ARBA" id="ARBA00022801"/>
    </source>
</evidence>
<evidence type="ECO:0000256" key="4">
    <source>
        <dbReference type="ARBA" id="ARBA00022833"/>
    </source>
</evidence>
<comment type="similarity">
    <text evidence="1">Belongs to the metallo-beta-lactamase superfamily.</text>
</comment>
<keyword evidence="2" id="KW-0479">Metal-binding</keyword>
<dbReference type="EMBL" id="LFJN01000026">
    <property type="protein sequence ID" value="KPI37070.1"/>
    <property type="molecule type" value="Genomic_DNA"/>
</dbReference>
<keyword evidence="3" id="KW-0378">Hydrolase</keyword>
<proteinExistence type="inferred from homology"/>
<keyword evidence="4" id="KW-0862">Zinc</keyword>